<dbReference type="Pfam" id="PF00505">
    <property type="entry name" value="HMG_box"/>
    <property type="match status" value="1"/>
</dbReference>
<evidence type="ECO:0000313" key="2">
    <source>
        <dbReference type="EMBL" id="CAG8854362.1"/>
    </source>
</evidence>
<gene>
    <name evidence="2" type="ORF">GMARGA_LOCUS43183</name>
</gene>
<evidence type="ECO:0000313" key="3">
    <source>
        <dbReference type="Proteomes" id="UP000789901"/>
    </source>
</evidence>
<sequence length="227" mass="26560">MPEISQIKMPNIREIEQFNVNEIARNISGENRCLNAFFLYRKEFTKRAIAIGIKMKMTEISKFASLAWKSEKPKVRKAYADVSKRIDGVLQRRRQKERTYQIVFDVNMMRDQTTISENPILVPKSEPISEPNSEPNTEPNTPILNQFNFPTSELNSPLFNQFNYLNSEPSSPILNQFNYPSVLDTFDTFDTFDTSYLFPNYEEPSFDMNTFNNWYQLLELSPYVGSQ</sequence>
<comment type="caution">
    <text evidence="2">The sequence shown here is derived from an EMBL/GenBank/DDBJ whole genome shotgun (WGS) entry which is preliminary data.</text>
</comment>
<dbReference type="EMBL" id="CAJVQB010136897">
    <property type="protein sequence ID" value="CAG8854362.1"/>
    <property type="molecule type" value="Genomic_DNA"/>
</dbReference>
<dbReference type="InterPro" id="IPR009071">
    <property type="entry name" value="HMG_box_dom"/>
</dbReference>
<accession>A0ABN7XGR1</accession>
<dbReference type="Proteomes" id="UP000789901">
    <property type="component" value="Unassembled WGS sequence"/>
</dbReference>
<dbReference type="Gene3D" id="1.10.30.10">
    <property type="entry name" value="High mobility group box domain"/>
    <property type="match status" value="1"/>
</dbReference>
<dbReference type="SUPFAM" id="SSF47095">
    <property type="entry name" value="HMG-box"/>
    <property type="match status" value="1"/>
</dbReference>
<feature type="non-terminal residue" evidence="2">
    <location>
        <position position="227"/>
    </location>
</feature>
<organism evidence="2 3">
    <name type="scientific">Gigaspora margarita</name>
    <dbReference type="NCBI Taxonomy" id="4874"/>
    <lineage>
        <taxon>Eukaryota</taxon>
        <taxon>Fungi</taxon>
        <taxon>Fungi incertae sedis</taxon>
        <taxon>Mucoromycota</taxon>
        <taxon>Glomeromycotina</taxon>
        <taxon>Glomeromycetes</taxon>
        <taxon>Diversisporales</taxon>
        <taxon>Gigasporaceae</taxon>
        <taxon>Gigaspora</taxon>
    </lineage>
</organism>
<dbReference type="InterPro" id="IPR036910">
    <property type="entry name" value="HMG_box_dom_sf"/>
</dbReference>
<name>A0ABN7XGR1_GIGMA</name>
<evidence type="ECO:0000259" key="1">
    <source>
        <dbReference type="Pfam" id="PF00505"/>
    </source>
</evidence>
<protein>
    <submittedName>
        <fullName evidence="2">18757_t:CDS:1</fullName>
    </submittedName>
</protein>
<reference evidence="2 3" key="1">
    <citation type="submission" date="2021-06" db="EMBL/GenBank/DDBJ databases">
        <authorList>
            <person name="Kallberg Y."/>
            <person name="Tangrot J."/>
            <person name="Rosling A."/>
        </authorList>
    </citation>
    <scope>NUCLEOTIDE SEQUENCE [LARGE SCALE GENOMIC DNA]</scope>
    <source>
        <strain evidence="2 3">120-4 pot B 10/14</strain>
    </source>
</reference>
<keyword evidence="3" id="KW-1185">Reference proteome</keyword>
<feature type="domain" description="HMG box" evidence="1">
    <location>
        <begin position="32"/>
        <end position="84"/>
    </location>
</feature>
<proteinExistence type="predicted"/>